<dbReference type="SUPFAM" id="SSF47188">
    <property type="entry name" value="Hemerythrin-like"/>
    <property type="match status" value="1"/>
</dbReference>
<dbReference type="PANTHER" id="PTHR37164:SF1">
    <property type="entry name" value="BACTERIOHEMERYTHRIN"/>
    <property type="match status" value="1"/>
</dbReference>
<dbReference type="Proteomes" id="UP000366051">
    <property type="component" value="Chromosome"/>
</dbReference>
<dbReference type="RefSeq" id="WP_170285785.1">
    <property type="nucleotide sequence ID" value="NZ_CP045875.1"/>
</dbReference>
<dbReference type="InterPro" id="IPR012312">
    <property type="entry name" value="Hemerythrin-like"/>
</dbReference>
<dbReference type="GO" id="GO:0046872">
    <property type="term" value="F:metal ion binding"/>
    <property type="evidence" value="ECO:0007669"/>
    <property type="project" value="UniProtKB-KW"/>
</dbReference>
<sequence length="139" mass="16513">MWKDKYKIGVAEIDQQHEELFRRVSTFIQTVRKSGTWEEKAENVKETISFMQAYVVDHFNDEESYLEKIGYPDLKKHKEAHEEFKRAVQEYVQRFEQEGYPEEVALEFGGKLMTWLIMHVASMDQKIGRYVVKQGGDSR</sequence>
<dbReference type="NCBIfam" id="NF033749">
    <property type="entry name" value="bact_hemeryth"/>
    <property type="match status" value="1"/>
</dbReference>
<evidence type="ECO:0000313" key="5">
    <source>
        <dbReference type="EMBL" id="QGG48300.1"/>
    </source>
</evidence>
<reference evidence="6" key="1">
    <citation type="submission" date="2019-11" db="EMBL/GenBank/DDBJ databases">
        <title>Genome sequence of Heliorestis convoluta strain HH, an alkaliphilic and minimalistic phototrophic bacterium from a soda lake in Egypt.</title>
        <authorList>
            <person name="Dewey E.D."/>
            <person name="Stokes L.M."/>
            <person name="Burchell B.M."/>
            <person name="Shaffer K.N."/>
            <person name="Huntington A.M."/>
            <person name="Baker J.M."/>
            <person name="Nadendla S."/>
            <person name="Giglio M.G."/>
            <person name="Touchman J.W."/>
            <person name="Blankenship R.E."/>
            <person name="Madigan M.T."/>
            <person name="Sattley W.M."/>
        </authorList>
    </citation>
    <scope>NUCLEOTIDE SEQUENCE [LARGE SCALE GENOMIC DNA]</scope>
    <source>
        <strain evidence="6">HH</strain>
    </source>
</reference>
<organism evidence="5 6">
    <name type="scientific">Heliorestis convoluta</name>
    <dbReference type="NCBI Taxonomy" id="356322"/>
    <lineage>
        <taxon>Bacteria</taxon>
        <taxon>Bacillati</taxon>
        <taxon>Bacillota</taxon>
        <taxon>Clostridia</taxon>
        <taxon>Eubacteriales</taxon>
        <taxon>Heliobacteriaceae</taxon>
        <taxon>Heliorestis</taxon>
    </lineage>
</organism>
<keyword evidence="6" id="KW-1185">Reference proteome</keyword>
<keyword evidence="2" id="KW-0479">Metal-binding</keyword>
<evidence type="ECO:0000256" key="2">
    <source>
        <dbReference type="ARBA" id="ARBA00022723"/>
    </source>
</evidence>
<dbReference type="Pfam" id="PF01814">
    <property type="entry name" value="Hemerythrin"/>
    <property type="match status" value="1"/>
</dbReference>
<evidence type="ECO:0000259" key="4">
    <source>
        <dbReference type="Pfam" id="PF01814"/>
    </source>
</evidence>
<dbReference type="PROSITE" id="PS00550">
    <property type="entry name" value="HEMERYTHRINS"/>
    <property type="match status" value="1"/>
</dbReference>
<accession>A0A5Q2N7Q8</accession>
<dbReference type="InterPro" id="IPR016131">
    <property type="entry name" value="Haemerythrin_Fe_BS"/>
</dbReference>
<dbReference type="EMBL" id="CP045875">
    <property type="protein sequence ID" value="QGG48300.1"/>
    <property type="molecule type" value="Genomic_DNA"/>
</dbReference>
<evidence type="ECO:0000313" key="6">
    <source>
        <dbReference type="Proteomes" id="UP000366051"/>
    </source>
</evidence>
<evidence type="ECO:0000256" key="3">
    <source>
        <dbReference type="ARBA" id="ARBA00023004"/>
    </source>
</evidence>
<gene>
    <name evidence="5" type="ORF">FTV88_2202</name>
</gene>
<name>A0A5Q2N7Q8_9FIRM</name>
<feature type="domain" description="Hemerythrin-like" evidence="4">
    <location>
        <begin position="9"/>
        <end position="128"/>
    </location>
</feature>
<comment type="similarity">
    <text evidence="1">Belongs to the hemerythrin family.</text>
</comment>
<dbReference type="InterPro" id="IPR035938">
    <property type="entry name" value="Hemerythrin-like_sf"/>
</dbReference>
<proteinExistence type="inferred from homology"/>
<dbReference type="CDD" id="cd12107">
    <property type="entry name" value="Hemerythrin"/>
    <property type="match status" value="1"/>
</dbReference>
<dbReference type="KEGG" id="hcv:FTV88_2202"/>
<dbReference type="PANTHER" id="PTHR37164">
    <property type="entry name" value="BACTERIOHEMERYTHRIN"/>
    <property type="match status" value="1"/>
</dbReference>
<protein>
    <submittedName>
        <fullName evidence="5">Bacteriohemerythrin</fullName>
    </submittedName>
</protein>
<dbReference type="NCBIfam" id="TIGR02481">
    <property type="entry name" value="hemeryth_dom"/>
    <property type="match status" value="1"/>
</dbReference>
<dbReference type="Gene3D" id="1.20.120.50">
    <property type="entry name" value="Hemerythrin-like"/>
    <property type="match status" value="1"/>
</dbReference>
<keyword evidence="3" id="KW-0408">Iron</keyword>
<dbReference type="AlphaFoldDB" id="A0A5Q2N7Q8"/>
<dbReference type="InterPro" id="IPR012827">
    <property type="entry name" value="Hemerythrin_metal-bd"/>
</dbReference>
<evidence type="ECO:0000256" key="1">
    <source>
        <dbReference type="ARBA" id="ARBA00010587"/>
    </source>
</evidence>
<dbReference type="InterPro" id="IPR050669">
    <property type="entry name" value="Hemerythrin"/>
</dbReference>